<dbReference type="InterPro" id="IPR002110">
    <property type="entry name" value="Ankyrin_rpt"/>
</dbReference>
<sequence>LTCPPDLHCTDRYGNTPLHLAARSNRSQLAVQLLERGADPSKRNLAGCCPADLAVSSAMRQLLASVPSLPSLLHRDPPAPRSGLMQKKAAFLLLGWRTIHVELDNAELRYYRASKSGGQYRATQSLAFQRALNGSVVTSTDVQADCLVVCFSNGARHTLRCMPEDDSPVARQLWLTAIRRHIEFGDRRLATDIEAAGSARGRGGRSVSDSSGGGGGLEDGGGFVPIRSMAESVRAAEAHQQILVDQVAAVESLLRLIEQPQSPTDASRCLAAVQPKLRALSKSSAEVAGALSSCLAQITQQEELRRSRLHQLTVKCRFLEDSLSALAERGDHSVEESVLRAFTQSERILPGAASASEHYEDETFADCLSSNDGDCASARAASAAASPVDFYSPSPTRQQHGFSQSTREQAAASSSSTADNGDASFDAEWRPPTEAEQKVLKARRERSDKIAKRMGEYLLKGWKMLDHVCPDCGTILMEVSNGGGNYCIACRELESDVSKDDPAQSESAARVHAREAAAAAASVASSQAPSRSQAQAGKDRVCVEERLRAATLDRIDYYQARLLESSDCAKTDAIVSTLDRLLGLLNSLSK</sequence>
<dbReference type="SUPFAM" id="SSF50729">
    <property type="entry name" value="PH domain-like"/>
    <property type="match status" value="1"/>
</dbReference>
<evidence type="ECO:0000313" key="4">
    <source>
        <dbReference type="Proteomes" id="UP000095280"/>
    </source>
</evidence>
<feature type="compositionally biased region" description="Polar residues" evidence="2">
    <location>
        <begin position="393"/>
        <end position="419"/>
    </location>
</feature>
<feature type="region of interest" description="Disordered" evidence="2">
    <location>
        <begin position="199"/>
        <end position="220"/>
    </location>
</feature>
<dbReference type="InterPro" id="IPR001849">
    <property type="entry name" value="PH_domain"/>
</dbReference>
<accession>A0A1I8JMJ5</accession>
<evidence type="ECO:0000256" key="1">
    <source>
        <dbReference type="PROSITE-ProRule" id="PRU00023"/>
    </source>
</evidence>
<dbReference type="SUPFAM" id="SSF48403">
    <property type="entry name" value="Ankyrin repeat"/>
    <property type="match status" value="1"/>
</dbReference>
<reference evidence="5" key="1">
    <citation type="submission" date="2016-11" db="UniProtKB">
        <authorList>
            <consortium name="WormBaseParasite"/>
        </authorList>
    </citation>
    <scope>IDENTIFICATION</scope>
</reference>
<keyword evidence="1" id="KW-0040">ANK repeat</keyword>
<dbReference type="AlphaFoldDB" id="A0A1I8JMJ5"/>
<feature type="compositionally biased region" description="Low complexity" evidence="2">
    <location>
        <begin position="199"/>
        <end position="210"/>
    </location>
</feature>
<feature type="compositionally biased region" description="Basic and acidic residues" evidence="2">
    <location>
        <begin position="427"/>
        <end position="439"/>
    </location>
</feature>
<evidence type="ECO:0000256" key="2">
    <source>
        <dbReference type="SAM" id="MobiDB-lite"/>
    </source>
</evidence>
<dbReference type="PANTHER" id="PTHR16537">
    <property type="entry name" value="SJOEGREN SYNDROME/SCLERODERMA AUTOANTIGEN 1"/>
    <property type="match status" value="1"/>
</dbReference>
<organism evidence="4 5">
    <name type="scientific">Macrostomum lignano</name>
    <dbReference type="NCBI Taxonomy" id="282301"/>
    <lineage>
        <taxon>Eukaryota</taxon>
        <taxon>Metazoa</taxon>
        <taxon>Spiralia</taxon>
        <taxon>Lophotrochozoa</taxon>
        <taxon>Platyhelminthes</taxon>
        <taxon>Rhabditophora</taxon>
        <taxon>Macrostomorpha</taxon>
        <taxon>Macrostomida</taxon>
        <taxon>Macrostomidae</taxon>
        <taxon>Macrostomum</taxon>
    </lineage>
</organism>
<dbReference type="PANTHER" id="PTHR16537:SF1">
    <property type="entry name" value="PROTEIN ZNRD2"/>
    <property type="match status" value="1"/>
</dbReference>
<dbReference type="SMART" id="SM00248">
    <property type="entry name" value="ANK"/>
    <property type="match status" value="1"/>
</dbReference>
<dbReference type="Pfam" id="PF00023">
    <property type="entry name" value="Ank"/>
    <property type="match status" value="1"/>
</dbReference>
<feature type="repeat" description="ANK" evidence="1">
    <location>
        <begin position="13"/>
        <end position="45"/>
    </location>
</feature>
<dbReference type="InterPro" id="IPR051888">
    <property type="entry name" value="UPF0148_domain"/>
</dbReference>
<dbReference type="PROSITE" id="PS50088">
    <property type="entry name" value="ANK_REPEAT"/>
    <property type="match status" value="1"/>
</dbReference>
<dbReference type="InterPro" id="IPR009563">
    <property type="entry name" value="SSSCA1"/>
</dbReference>
<protein>
    <submittedName>
        <fullName evidence="5">ANK_REP_REGION domain-containing protein</fullName>
    </submittedName>
</protein>
<proteinExistence type="predicted"/>
<dbReference type="InterPro" id="IPR036770">
    <property type="entry name" value="Ankyrin_rpt-contain_sf"/>
</dbReference>
<evidence type="ECO:0000313" key="5">
    <source>
        <dbReference type="WBParaSite" id="snap_masked-unitig_16957-processed-gene-0.1-mRNA-1"/>
    </source>
</evidence>
<dbReference type="Proteomes" id="UP000095280">
    <property type="component" value="Unplaced"/>
</dbReference>
<feature type="domain" description="PH" evidence="3">
    <location>
        <begin position="79"/>
        <end position="185"/>
    </location>
</feature>
<evidence type="ECO:0000259" key="3">
    <source>
        <dbReference type="SMART" id="SM00233"/>
    </source>
</evidence>
<name>A0A1I8JMJ5_9PLAT</name>
<dbReference type="Pfam" id="PF06677">
    <property type="entry name" value="Auto_anti-p27"/>
    <property type="match status" value="1"/>
</dbReference>
<dbReference type="Gene3D" id="1.25.40.20">
    <property type="entry name" value="Ankyrin repeat-containing domain"/>
    <property type="match status" value="1"/>
</dbReference>
<dbReference type="PROSITE" id="PS50297">
    <property type="entry name" value="ANK_REP_REGION"/>
    <property type="match status" value="1"/>
</dbReference>
<feature type="region of interest" description="Disordered" evidence="2">
    <location>
        <begin position="386"/>
        <end position="446"/>
    </location>
</feature>
<dbReference type="WBParaSite" id="snap_masked-unitig_16957-processed-gene-0.1-mRNA-1">
    <property type="protein sequence ID" value="snap_masked-unitig_16957-processed-gene-0.1-mRNA-1"/>
    <property type="gene ID" value="snap_masked-unitig_16957-processed-gene-0.1"/>
</dbReference>
<keyword evidence="4" id="KW-1185">Reference proteome</keyword>
<dbReference type="SMART" id="SM00233">
    <property type="entry name" value="PH"/>
    <property type="match status" value="1"/>
</dbReference>
<feature type="compositionally biased region" description="Gly residues" evidence="2">
    <location>
        <begin position="211"/>
        <end position="220"/>
    </location>
</feature>